<organism evidence="17 18">
    <name type="scientific">Beta vulgaris subsp. vulgaris</name>
    <name type="common">Beet</name>
    <dbReference type="NCBI Taxonomy" id="3555"/>
    <lineage>
        <taxon>Eukaryota</taxon>
        <taxon>Viridiplantae</taxon>
        <taxon>Streptophyta</taxon>
        <taxon>Embryophyta</taxon>
        <taxon>Tracheophyta</taxon>
        <taxon>Spermatophyta</taxon>
        <taxon>Magnoliopsida</taxon>
        <taxon>eudicotyledons</taxon>
        <taxon>Gunneridae</taxon>
        <taxon>Pentapetalae</taxon>
        <taxon>Caryophyllales</taxon>
        <taxon>Chenopodiaceae</taxon>
        <taxon>Betoideae</taxon>
        <taxon>Beta</taxon>
    </lineage>
</organism>
<evidence type="ECO:0000256" key="6">
    <source>
        <dbReference type="ARBA" id="ARBA00022750"/>
    </source>
</evidence>
<evidence type="ECO:0000256" key="11">
    <source>
        <dbReference type="PIRSR" id="PIRSR601461-1"/>
    </source>
</evidence>
<feature type="domain" description="Peptidase A1" evidence="16">
    <location>
        <begin position="89"/>
        <end position="510"/>
    </location>
</feature>
<dbReference type="Pfam" id="PF03489">
    <property type="entry name" value="SapB_2"/>
    <property type="match status" value="1"/>
</dbReference>
<feature type="domain" description="Saposin B-type" evidence="15">
    <location>
        <begin position="319"/>
        <end position="359"/>
    </location>
</feature>
<comment type="subcellular location">
    <subcellularLocation>
        <location evidence="1">Vacuole</location>
    </subcellularLocation>
</comment>
<dbReference type="PROSITE" id="PS50015">
    <property type="entry name" value="SAP_B"/>
    <property type="match status" value="2"/>
</dbReference>
<evidence type="ECO:0000256" key="10">
    <source>
        <dbReference type="ARBA" id="ARBA00023180"/>
    </source>
</evidence>
<feature type="domain" description="Saposin B-type" evidence="15">
    <location>
        <begin position="383"/>
        <end position="424"/>
    </location>
</feature>
<dbReference type="PANTHER" id="PTHR47966">
    <property type="entry name" value="BETA-SITE APP-CLEAVING ENZYME, ISOFORM A-RELATED"/>
    <property type="match status" value="1"/>
</dbReference>
<feature type="chain" id="PRO_5005294157" description="Aspartic proteinase" evidence="14">
    <location>
        <begin position="25"/>
        <end position="513"/>
    </location>
</feature>
<name>A0A0J8B6A3_BETVV</name>
<evidence type="ECO:0008006" key="19">
    <source>
        <dbReference type="Google" id="ProtNLM"/>
    </source>
</evidence>
<keyword evidence="10" id="KW-0325">Glycoprotein</keyword>
<dbReference type="CDD" id="cd06098">
    <property type="entry name" value="phytepsin"/>
    <property type="match status" value="1"/>
</dbReference>
<keyword evidence="8" id="KW-0865">Zymogen</keyword>
<dbReference type="OMA" id="LCKASCQ"/>
<dbReference type="PROSITE" id="PS00141">
    <property type="entry name" value="ASP_PROTEASE"/>
    <property type="match status" value="2"/>
</dbReference>
<dbReference type="InterPro" id="IPR008139">
    <property type="entry name" value="SaposinB_dom"/>
</dbReference>
<dbReference type="PRINTS" id="PR00792">
    <property type="entry name" value="PEPSIN"/>
</dbReference>
<evidence type="ECO:0000256" key="1">
    <source>
        <dbReference type="ARBA" id="ARBA00004116"/>
    </source>
</evidence>
<sequence length="513" mass="55811">MGTAFRNMLSSFFLVLLLSPLALSASNDGLVKVALKKKKLDQVSRLTTQYGSIEESIRMPMKRYGLANNLASNDDADIVPLKNYLDAQYFGEIGVGTPPQKFTVIFDTGSSNLWVPSSKCYFSIACLFHSKYNARKSKSYTKNGKRAEIHYGTGAISGYFSEDHVTLGDLVVENQDFIEATREPSITFVAAKFDGILGLGFQEISVGKAVPVWYNMLDQGLVKEPVFSFWLNRNADEEEGGEIVFGGVDPDHYKGEHTWAPVSQKGYWQFDMDDVSVDGETTGYCADGCSAIADSGTSLLAGPTAVVAQINHAIGASGVASMECKAVVSQYGKQILELLLSETQPKKICSQIGLCTFDGKRDVSMGIESVVDVNVDKSSGGLRDSMCTACEMAVVWMQNQLRQNQTEERILNYANELCERLPSPMGESAVDCSSLSSMPSISFTIAGTTFDLTPEQYILKVGEGAAAQCISGFIALDVPPPRGPLWILGDIFMGRYHTVFDYGNLRVGFAEAA</sequence>
<comment type="similarity">
    <text evidence="2 13">Belongs to the peptidase A1 family.</text>
</comment>
<keyword evidence="9 12" id="KW-1015">Disulfide bond</keyword>
<dbReference type="GO" id="GO:0005773">
    <property type="term" value="C:vacuole"/>
    <property type="evidence" value="ECO:0007669"/>
    <property type="project" value="UniProtKB-SubCell"/>
</dbReference>
<dbReference type="InterPro" id="IPR033121">
    <property type="entry name" value="PEPTIDASE_A1"/>
</dbReference>
<dbReference type="InterPro" id="IPR011001">
    <property type="entry name" value="Saposin-like"/>
</dbReference>
<dbReference type="Gramene" id="KMS95332">
    <property type="protein sequence ID" value="KMS95332"/>
    <property type="gene ID" value="BVRB_009290"/>
</dbReference>
<keyword evidence="4 13" id="KW-0645">Protease</keyword>
<dbReference type="KEGG" id="bvg:104884538"/>
<proteinExistence type="inferred from homology"/>
<dbReference type="InterPro" id="IPR008138">
    <property type="entry name" value="SapB_2"/>
</dbReference>
<keyword evidence="6 13" id="KW-0064">Aspartyl protease</keyword>
<evidence type="ECO:0000259" key="15">
    <source>
        <dbReference type="PROSITE" id="PS50015"/>
    </source>
</evidence>
<evidence type="ECO:0000256" key="3">
    <source>
        <dbReference type="ARBA" id="ARBA00022554"/>
    </source>
</evidence>
<dbReference type="SUPFAM" id="SSF50630">
    <property type="entry name" value="Acid proteases"/>
    <property type="match status" value="1"/>
</dbReference>
<dbReference type="InterPro" id="IPR007856">
    <property type="entry name" value="SapB_1"/>
</dbReference>
<dbReference type="GO" id="GO:0006508">
    <property type="term" value="P:proteolysis"/>
    <property type="evidence" value="ECO:0007669"/>
    <property type="project" value="UniProtKB-KW"/>
</dbReference>
<keyword evidence="18" id="KW-1185">Reference proteome</keyword>
<evidence type="ECO:0000256" key="4">
    <source>
        <dbReference type="ARBA" id="ARBA00022670"/>
    </source>
</evidence>
<dbReference type="eggNOG" id="KOG1339">
    <property type="taxonomic scope" value="Eukaryota"/>
</dbReference>
<dbReference type="InterPro" id="IPR001969">
    <property type="entry name" value="Aspartic_peptidase_AS"/>
</dbReference>
<dbReference type="OrthoDB" id="771136at2759"/>
<reference evidence="17 18" key="1">
    <citation type="journal article" date="2014" name="Nature">
        <title>The genome of the recently domesticated crop plant sugar beet (Beta vulgaris).</title>
        <authorList>
            <person name="Dohm J.C."/>
            <person name="Minoche A.E."/>
            <person name="Holtgrawe D."/>
            <person name="Capella-Gutierrez S."/>
            <person name="Zakrzewski F."/>
            <person name="Tafer H."/>
            <person name="Rupp O."/>
            <person name="Sorensen T.R."/>
            <person name="Stracke R."/>
            <person name="Reinhardt R."/>
            <person name="Goesmann A."/>
            <person name="Kraft T."/>
            <person name="Schulz B."/>
            <person name="Stadler P.F."/>
            <person name="Schmidt T."/>
            <person name="Gabaldon T."/>
            <person name="Lehrach H."/>
            <person name="Weisshaar B."/>
            <person name="Himmelbauer H."/>
        </authorList>
    </citation>
    <scope>NUCLEOTIDE SEQUENCE [LARGE SCALE GENOMIC DNA]</scope>
    <source>
        <tissue evidence="17">Taproot</tissue>
    </source>
</reference>
<dbReference type="FunFam" id="2.40.70.10:FF:000115">
    <property type="entry name" value="Lysosomal aspartic protease"/>
    <property type="match status" value="1"/>
</dbReference>
<dbReference type="SUPFAM" id="SSF47862">
    <property type="entry name" value="Saposin"/>
    <property type="match status" value="1"/>
</dbReference>
<evidence type="ECO:0000259" key="16">
    <source>
        <dbReference type="PROSITE" id="PS51767"/>
    </source>
</evidence>
<feature type="active site" evidence="11">
    <location>
        <position position="294"/>
    </location>
</feature>
<dbReference type="EMBL" id="KQ090484">
    <property type="protein sequence ID" value="KMS95332.1"/>
    <property type="molecule type" value="Genomic_DNA"/>
</dbReference>
<evidence type="ECO:0000256" key="8">
    <source>
        <dbReference type="ARBA" id="ARBA00023145"/>
    </source>
</evidence>
<dbReference type="InterPro" id="IPR021109">
    <property type="entry name" value="Peptidase_aspartic_dom_sf"/>
</dbReference>
<dbReference type="GO" id="GO:0004190">
    <property type="term" value="F:aspartic-type endopeptidase activity"/>
    <property type="evidence" value="ECO:0007669"/>
    <property type="project" value="UniProtKB-KW"/>
</dbReference>
<keyword evidence="3" id="KW-0926">Vacuole</keyword>
<dbReference type="PROSITE" id="PS51767">
    <property type="entry name" value="PEPTIDASE_A1"/>
    <property type="match status" value="1"/>
</dbReference>
<feature type="disulfide bond" evidence="12">
    <location>
        <begin position="120"/>
        <end position="126"/>
    </location>
</feature>
<keyword evidence="7 13" id="KW-0378">Hydrolase</keyword>
<protein>
    <recommendedName>
        <fullName evidence="19">Aspartic proteinase</fullName>
    </recommendedName>
</protein>
<dbReference type="Gene3D" id="1.10.225.10">
    <property type="entry name" value="Saposin-like"/>
    <property type="match status" value="1"/>
</dbReference>
<keyword evidence="5 14" id="KW-0732">Signal</keyword>
<dbReference type="InterPro" id="IPR001461">
    <property type="entry name" value="Aspartic_peptidase_A1"/>
</dbReference>
<gene>
    <name evidence="17" type="ORF">BVRB_009290</name>
</gene>
<dbReference type="PANTHER" id="PTHR47966:SF76">
    <property type="entry name" value="ASPARTIC PROTEINASE A1"/>
    <property type="match status" value="1"/>
</dbReference>
<accession>A0A0J8B6A3</accession>
<evidence type="ECO:0000256" key="7">
    <source>
        <dbReference type="ARBA" id="ARBA00022801"/>
    </source>
</evidence>
<evidence type="ECO:0000256" key="13">
    <source>
        <dbReference type="RuleBase" id="RU000454"/>
    </source>
</evidence>
<evidence type="ECO:0000313" key="18">
    <source>
        <dbReference type="Proteomes" id="UP000035740"/>
    </source>
</evidence>
<feature type="signal peptide" evidence="14">
    <location>
        <begin position="1"/>
        <end position="24"/>
    </location>
</feature>
<dbReference type="AlphaFoldDB" id="A0A0J8B6A3"/>
<evidence type="ECO:0000256" key="12">
    <source>
        <dbReference type="PIRSR" id="PIRSR601461-2"/>
    </source>
</evidence>
<dbReference type="InterPro" id="IPR033869">
    <property type="entry name" value="Phytepsin"/>
</dbReference>
<dbReference type="Pfam" id="PF05184">
    <property type="entry name" value="SapB_1"/>
    <property type="match status" value="1"/>
</dbReference>
<evidence type="ECO:0000256" key="9">
    <source>
        <dbReference type="ARBA" id="ARBA00023157"/>
    </source>
</evidence>
<evidence type="ECO:0000256" key="5">
    <source>
        <dbReference type="ARBA" id="ARBA00022729"/>
    </source>
</evidence>
<evidence type="ECO:0000313" key="17">
    <source>
        <dbReference type="EMBL" id="KMS95332.1"/>
    </source>
</evidence>
<dbReference type="GO" id="GO:0006629">
    <property type="term" value="P:lipid metabolic process"/>
    <property type="evidence" value="ECO:0007669"/>
    <property type="project" value="InterPro"/>
</dbReference>
<evidence type="ECO:0000256" key="2">
    <source>
        <dbReference type="ARBA" id="ARBA00007447"/>
    </source>
</evidence>
<dbReference type="Proteomes" id="UP000035740">
    <property type="component" value="Unassembled WGS sequence"/>
</dbReference>
<dbReference type="Gene3D" id="2.40.70.10">
    <property type="entry name" value="Acid Proteases"/>
    <property type="match status" value="2"/>
</dbReference>
<feature type="active site" evidence="11">
    <location>
        <position position="107"/>
    </location>
</feature>
<dbReference type="FunFam" id="2.40.70.10:FF:000002">
    <property type="entry name" value="Vacuolar aspartic proteinase"/>
    <property type="match status" value="1"/>
</dbReference>
<evidence type="ECO:0000256" key="14">
    <source>
        <dbReference type="SAM" id="SignalP"/>
    </source>
</evidence>
<dbReference type="Pfam" id="PF00026">
    <property type="entry name" value="Asp"/>
    <property type="match status" value="1"/>
</dbReference>
<dbReference type="FunFam" id="1.10.225.10:FF:000001">
    <property type="entry name" value="Aspartic proteinase A1"/>
    <property type="match status" value="1"/>
</dbReference>